<sequence>MTKHHALTDEQFADLLAGRPTSETLADLQGDADAAAELVALKSALHSYRAESLVWAERRSASAPSLAPAARRRARWMAVPQWSLAAVAVAAVAVGIGHFSGSNANDAVASTPTIATSSTLSASALPERDFASDNELLTSIDAALSYAGASPVDGLGLKSAQDAGAQRRNVE</sequence>
<keyword evidence="2" id="KW-1133">Transmembrane helix</keyword>
<evidence type="ECO:0000313" key="4">
    <source>
        <dbReference type="Proteomes" id="UP000182409"/>
    </source>
</evidence>
<keyword evidence="2" id="KW-0812">Transmembrane</keyword>
<dbReference type="AlphaFoldDB" id="A0A1H4LFQ4"/>
<keyword evidence="2" id="KW-0472">Membrane</keyword>
<feature type="region of interest" description="Disordered" evidence="1">
    <location>
        <begin position="149"/>
        <end position="171"/>
    </location>
</feature>
<protein>
    <submittedName>
        <fullName evidence="3">Uncharacterized protein</fullName>
    </submittedName>
</protein>
<evidence type="ECO:0000256" key="2">
    <source>
        <dbReference type="SAM" id="Phobius"/>
    </source>
</evidence>
<reference evidence="3 4" key="1">
    <citation type="submission" date="2016-10" db="EMBL/GenBank/DDBJ databases">
        <authorList>
            <person name="de Groot N.N."/>
        </authorList>
    </citation>
    <scope>NUCLEOTIDE SEQUENCE [LARGE SCALE GENOMIC DNA]</scope>
    <source>
        <strain evidence="3 4">AB35.6</strain>
    </source>
</reference>
<accession>A0A1H4LFQ4</accession>
<gene>
    <name evidence="3" type="ORF">SAMN05443244_1582</name>
</gene>
<organism evidence="3 4">
    <name type="scientific">Terriglobus roseus</name>
    <dbReference type="NCBI Taxonomy" id="392734"/>
    <lineage>
        <taxon>Bacteria</taxon>
        <taxon>Pseudomonadati</taxon>
        <taxon>Acidobacteriota</taxon>
        <taxon>Terriglobia</taxon>
        <taxon>Terriglobales</taxon>
        <taxon>Acidobacteriaceae</taxon>
        <taxon>Terriglobus</taxon>
    </lineage>
</organism>
<dbReference type="OrthoDB" id="9879500at2"/>
<dbReference type="EMBL" id="FNSD01000001">
    <property type="protein sequence ID" value="SEB69551.1"/>
    <property type="molecule type" value="Genomic_DNA"/>
</dbReference>
<feature type="transmembrane region" description="Helical" evidence="2">
    <location>
        <begin position="82"/>
        <end position="101"/>
    </location>
</feature>
<dbReference type="Proteomes" id="UP000182409">
    <property type="component" value="Unassembled WGS sequence"/>
</dbReference>
<evidence type="ECO:0000313" key="3">
    <source>
        <dbReference type="EMBL" id="SEB69551.1"/>
    </source>
</evidence>
<evidence type="ECO:0000256" key="1">
    <source>
        <dbReference type="SAM" id="MobiDB-lite"/>
    </source>
</evidence>
<name>A0A1H4LFQ4_9BACT</name>
<dbReference type="RefSeq" id="WP_074653172.1">
    <property type="nucleotide sequence ID" value="NZ_FNSD01000001.1"/>
</dbReference>
<proteinExistence type="predicted"/>